<reference evidence="2 3" key="1">
    <citation type="submission" date="2021-06" db="EMBL/GenBank/DDBJ databases">
        <authorList>
            <person name="Palmer J.M."/>
        </authorList>
    </citation>
    <scope>NUCLEOTIDE SEQUENCE [LARGE SCALE GENOMIC DNA]</scope>
    <source>
        <strain evidence="3">if_2019</strain>
        <tissue evidence="2">Muscle</tissue>
    </source>
</reference>
<organism evidence="2 3">
    <name type="scientific">Ilyodon furcidens</name>
    <name type="common">goldbreast splitfin</name>
    <dbReference type="NCBI Taxonomy" id="33524"/>
    <lineage>
        <taxon>Eukaryota</taxon>
        <taxon>Metazoa</taxon>
        <taxon>Chordata</taxon>
        <taxon>Craniata</taxon>
        <taxon>Vertebrata</taxon>
        <taxon>Euteleostomi</taxon>
        <taxon>Actinopterygii</taxon>
        <taxon>Neopterygii</taxon>
        <taxon>Teleostei</taxon>
        <taxon>Neoteleostei</taxon>
        <taxon>Acanthomorphata</taxon>
        <taxon>Ovalentaria</taxon>
        <taxon>Atherinomorphae</taxon>
        <taxon>Cyprinodontiformes</taxon>
        <taxon>Goodeidae</taxon>
        <taxon>Ilyodon</taxon>
    </lineage>
</organism>
<name>A0ABV0TYJ3_9TELE</name>
<sequence length="240" mass="26104">MPSDLVVDLMFSDVLCVPVVLGQRALGVIYTQTQISAVEGGAVDISCSPTFTSAAFLRQISVKNSLWFSKGGVGGPVDLMSDPDYIGRVQYFCDPPLCTLRITDLRESDSAEYKFSLRRYRVESSSGSPGVNLSVTALQVKVLLSEYTDSYCRAELKCQSSCQPDHQSYIWIKNGHELLRETSSSVSLSVYPADRYSCALKGYEAFISPSVYAPQLPSVSVSPSGEIVEGRSVTLTCSSD</sequence>
<proteinExistence type="predicted"/>
<dbReference type="Gene3D" id="2.60.40.10">
    <property type="entry name" value="Immunoglobulins"/>
    <property type="match status" value="2"/>
</dbReference>
<accession>A0ABV0TYJ3</accession>
<dbReference type="Proteomes" id="UP001482620">
    <property type="component" value="Unassembled WGS sequence"/>
</dbReference>
<protein>
    <recommendedName>
        <fullName evidence="1">Ig-like domain-containing protein</fullName>
    </recommendedName>
</protein>
<dbReference type="InterPro" id="IPR013783">
    <property type="entry name" value="Ig-like_fold"/>
</dbReference>
<evidence type="ECO:0000259" key="1">
    <source>
        <dbReference type="PROSITE" id="PS50835"/>
    </source>
</evidence>
<dbReference type="PROSITE" id="PS50835">
    <property type="entry name" value="IG_LIKE"/>
    <property type="match status" value="1"/>
</dbReference>
<feature type="non-terminal residue" evidence="2">
    <location>
        <position position="240"/>
    </location>
</feature>
<comment type="caution">
    <text evidence="2">The sequence shown here is derived from an EMBL/GenBank/DDBJ whole genome shotgun (WGS) entry which is preliminary data.</text>
</comment>
<dbReference type="SUPFAM" id="SSF48726">
    <property type="entry name" value="Immunoglobulin"/>
    <property type="match status" value="1"/>
</dbReference>
<evidence type="ECO:0000313" key="3">
    <source>
        <dbReference type="Proteomes" id="UP001482620"/>
    </source>
</evidence>
<dbReference type="EMBL" id="JAHRIQ010050329">
    <property type="protein sequence ID" value="MEQ2237992.1"/>
    <property type="molecule type" value="Genomic_DNA"/>
</dbReference>
<dbReference type="InterPro" id="IPR007110">
    <property type="entry name" value="Ig-like_dom"/>
</dbReference>
<keyword evidence="3" id="KW-1185">Reference proteome</keyword>
<evidence type="ECO:0000313" key="2">
    <source>
        <dbReference type="EMBL" id="MEQ2237992.1"/>
    </source>
</evidence>
<feature type="domain" description="Ig-like" evidence="1">
    <location>
        <begin position="129"/>
        <end position="208"/>
    </location>
</feature>
<dbReference type="PANTHER" id="PTHR46013:SF4">
    <property type="entry name" value="B-CELL RECEPTOR CD22-RELATED"/>
    <property type="match status" value="1"/>
</dbReference>
<dbReference type="InterPro" id="IPR036179">
    <property type="entry name" value="Ig-like_dom_sf"/>
</dbReference>
<gene>
    <name evidence="2" type="ORF">ILYODFUR_028770</name>
</gene>
<dbReference type="PANTHER" id="PTHR46013">
    <property type="entry name" value="VASCULAR CELL ADHESION MOLECULE 1"/>
    <property type="match status" value="1"/>
</dbReference>